<feature type="domain" description="Gfo/Idh/MocA-like oxidoreductase N-terminal" evidence="1">
    <location>
        <begin position="4"/>
        <end position="123"/>
    </location>
</feature>
<dbReference type="InterPro" id="IPR008354">
    <property type="entry name" value="Glc-Fru_OxRdtase_bac"/>
</dbReference>
<dbReference type="InterPro" id="IPR036291">
    <property type="entry name" value="NAD(P)-bd_dom_sf"/>
</dbReference>
<dbReference type="InterPro" id="IPR055170">
    <property type="entry name" value="GFO_IDH_MocA-like_dom"/>
</dbReference>
<dbReference type="GO" id="GO:0000166">
    <property type="term" value="F:nucleotide binding"/>
    <property type="evidence" value="ECO:0007669"/>
    <property type="project" value="InterPro"/>
</dbReference>
<dbReference type="Pfam" id="PF22725">
    <property type="entry name" value="GFO_IDH_MocA_C3"/>
    <property type="match status" value="1"/>
</dbReference>
<dbReference type="OrthoDB" id="9815825at2"/>
<dbReference type="InterPro" id="IPR000683">
    <property type="entry name" value="Gfo/Idh/MocA-like_OxRdtase_N"/>
</dbReference>
<dbReference type="RefSeq" id="WP_132747363.1">
    <property type="nucleotide sequence ID" value="NZ_SLXK01000031.1"/>
</dbReference>
<dbReference type="Gene3D" id="3.40.50.720">
    <property type="entry name" value="NAD(P)-binding Rossmann-like Domain"/>
    <property type="match status" value="1"/>
</dbReference>
<dbReference type="PANTHER" id="PTHR43377">
    <property type="entry name" value="BILIVERDIN REDUCTASE A"/>
    <property type="match status" value="1"/>
</dbReference>
<evidence type="ECO:0000313" key="3">
    <source>
        <dbReference type="EMBL" id="TCP23470.1"/>
    </source>
</evidence>
<organism evidence="3 4">
    <name type="scientific">Scopulibacillus darangshiensis</name>
    <dbReference type="NCBI Taxonomy" id="442528"/>
    <lineage>
        <taxon>Bacteria</taxon>
        <taxon>Bacillati</taxon>
        <taxon>Bacillota</taxon>
        <taxon>Bacilli</taxon>
        <taxon>Bacillales</taxon>
        <taxon>Sporolactobacillaceae</taxon>
        <taxon>Scopulibacillus</taxon>
    </lineage>
</organism>
<keyword evidence="4" id="KW-1185">Reference proteome</keyword>
<proteinExistence type="predicted"/>
<evidence type="ECO:0000259" key="1">
    <source>
        <dbReference type="Pfam" id="PF01408"/>
    </source>
</evidence>
<accession>A0A4R2NP11</accession>
<gene>
    <name evidence="3" type="ORF">EV207_13132</name>
</gene>
<comment type="caution">
    <text evidence="3">The sequence shown here is derived from an EMBL/GenBank/DDBJ whole genome shotgun (WGS) entry which is preliminary data.</text>
</comment>
<reference evidence="3 4" key="1">
    <citation type="submission" date="2019-03" db="EMBL/GenBank/DDBJ databases">
        <title>Genomic Encyclopedia of Type Strains, Phase IV (KMG-IV): sequencing the most valuable type-strain genomes for metagenomic binning, comparative biology and taxonomic classification.</title>
        <authorList>
            <person name="Goeker M."/>
        </authorList>
    </citation>
    <scope>NUCLEOTIDE SEQUENCE [LARGE SCALE GENOMIC DNA]</scope>
    <source>
        <strain evidence="3 4">DSM 19377</strain>
    </source>
</reference>
<dbReference type="EMBL" id="SLXK01000031">
    <property type="protein sequence ID" value="TCP23470.1"/>
    <property type="molecule type" value="Genomic_DNA"/>
</dbReference>
<dbReference type="Gene3D" id="3.30.360.10">
    <property type="entry name" value="Dihydrodipicolinate Reductase, domain 2"/>
    <property type="match status" value="1"/>
</dbReference>
<dbReference type="PANTHER" id="PTHR43377:SF1">
    <property type="entry name" value="BILIVERDIN REDUCTASE A"/>
    <property type="match status" value="1"/>
</dbReference>
<dbReference type="AlphaFoldDB" id="A0A4R2NP11"/>
<dbReference type="PRINTS" id="PR01775">
    <property type="entry name" value="GLFROXRDTASE"/>
</dbReference>
<sequence length="352" mass="38650">MTKLRVAVIGCGSIARHRHLPEYEANKHVEITGVCDIIGDRAEELAVKYGAKAYTDYHDLLEDQTIGAVSVCTPNYLHAPITVDALNAGKHVLCEKPMATSRTEALSMIEAAERNNKRLMIGHNQRFVPSHQKAKAIIESGEIGKIYSFRTTFGHGGPESWSIDGKDSWFFKKDQAFIGAMGDLGVHKSDLIRYLLGEEVVEVAALVETKAKENTDVDDNAVCVLKTESGIIGTLTASWSYVPVEDNSTIIYGEKAIMRLEDDPKYSLVVQYESGERVNYELGQIQSNDEGGQTGSHVIDHFVTCVLNDAPSPVSGEEGMKSLDIILAALESNRAKQVVKVETSYFKNKKGV</sequence>
<evidence type="ECO:0000259" key="2">
    <source>
        <dbReference type="Pfam" id="PF22725"/>
    </source>
</evidence>
<feature type="domain" description="GFO/IDH/MocA-like oxidoreductase" evidence="2">
    <location>
        <begin position="131"/>
        <end position="257"/>
    </location>
</feature>
<dbReference type="Proteomes" id="UP000295416">
    <property type="component" value="Unassembled WGS sequence"/>
</dbReference>
<dbReference type="Pfam" id="PF01408">
    <property type="entry name" value="GFO_IDH_MocA"/>
    <property type="match status" value="1"/>
</dbReference>
<dbReference type="InterPro" id="IPR051450">
    <property type="entry name" value="Gfo/Idh/MocA_Oxidoreductases"/>
</dbReference>
<name>A0A4R2NP11_9BACL</name>
<dbReference type="SUPFAM" id="SSF55347">
    <property type="entry name" value="Glyceraldehyde-3-phosphate dehydrogenase-like, C-terminal domain"/>
    <property type="match status" value="1"/>
</dbReference>
<evidence type="ECO:0000313" key="4">
    <source>
        <dbReference type="Proteomes" id="UP000295416"/>
    </source>
</evidence>
<dbReference type="SUPFAM" id="SSF51735">
    <property type="entry name" value="NAD(P)-binding Rossmann-fold domains"/>
    <property type="match status" value="1"/>
</dbReference>
<protein>
    <submittedName>
        <fullName evidence="3">Putative dehydrogenase</fullName>
    </submittedName>
</protein>